<evidence type="ECO:0000313" key="3">
    <source>
        <dbReference type="Proteomes" id="UP001175000"/>
    </source>
</evidence>
<name>A0AA39WWP7_9PEZI</name>
<feature type="compositionally biased region" description="Low complexity" evidence="1">
    <location>
        <begin position="24"/>
        <end position="36"/>
    </location>
</feature>
<protein>
    <submittedName>
        <fullName evidence="2">Uncharacterized protein</fullName>
    </submittedName>
</protein>
<comment type="caution">
    <text evidence="2">The sequence shown here is derived from an EMBL/GenBank/DDBJ whole genome shotgun (WGS) entry which is preliminary data.</text>
</comment>
<dbReference type="Proteomes" id="UP001175000">
    <property type="component" value="Unassembled WGS sequence"/>
</dbReference>
<feature type="region of interest" description="Disordered" evidence="1">
    <location>
        <begin position="181"/>
        <end position="219"/>
    </location>
</feature>
<feature type="region of interest" description="Disordered" evidence="1">
    <location>
        <begin position="275"/>
        <end position="355"/>
    </location>
</feature>
<dbReference type="EMBL" id="JAULSU010000003">
    <property type="protein sequence ID" value="KAK0622931.1"/>
    <property type="molecule type" value="Genomic_DNA"/>
</dbReference>
<sequence>MSTAIAMAPSPAPHERPSFGEVLSSAPPATIASPSSQRTAAVPPPPSQMSATPNAPASRSGSGSPRGVGATNAHKSSPPSAARNVGGPPKIIVKKEPSSPNLETARHRPRKLDLSKGSNTSAAPGTARGPLTARDGGLGIQEVGLACLSPGFVTQDPVMKEQLQRSMSVREHQRQIIEQRLQQQSAKGDGPDHSKDGHFTAKTPGLASSRKRGPPPGLSIVAPSHEQFAHERVIQSAPLGQTFTGRHNPHPLTRHITNQPSNLASTSHIHHVPATQTNNRLPPIADVFGQGLSGHPESSGHQMFAQQSARGPLASPHHPHHPQQQQQPPPPQHQQVPPQAPTPGRPREYKSAEEAQAEIAGGRPELLPKLVHYGGHQPPTPPSPGAQNHRQFTDASRSASKRRTRAEYEEGGSPPLGNGRATTRRGPFGEGRDSPETQRAKREEFLRICERAWDLFHS</sequence>
<accession>A0AA39WWP7</accession>
<feature type="compositionally biased region" description="Basic and acidic residues" evidence="1">
    <location>
        <begin position="189"/>
        <end position="199"/>
    </location>
</feature>
<feature type="compositionally biased region" description="Basic and acidic residues" evidence="1">
    <location>
        <begin position="430"/>
        <end position="441"/>
    </location>
</feature>
<evidence type="ECO:0000313" key="2">
    <source>
        <dbReference type="EMBL" id="KAK0622931.1"/>
    </source>
</evidence>
<reference evidence="2" key="1">
    <citation type="submission" date="2023-06" db="EMBL/GenBank/DDBJ databases">
        <title>Genome-scale phylogeny and comparative genomics of the fungal order Sordariales.</title>
        <authorList>
            <consortium name="Lawrence Berkeley National Laboratory"/>
            <person name="Hensen N."/>
            <person name="Bonometti L."/>
            <person name="Westerberg I."/>
            <person name="Brannstrom I.O."/>
            <person name="Guillou S."/>
            <person name="Cros-Aarteil S."/>
            <person name="Calhoun S."/>
            <person name="Haridas S."/>
            <person name="Kuo A."/>
            <person name="Mondo S."/>
            <person name="Pangilinan J."/>
            <person name="Riley R."/>
            <person name="Labutti K."/>
            <person name="Andreopoulos B."/>
            <person name="Lipzen A."/>
            <person name="Chen C."/>
            <person name="Yanf M."/>
            <person name="Daum C."/>
            <person name="Ng V."/>
            <person name="Clum A."/>
            <person name="Steindorff A."/>
            <person name="Ohm R."/>
            <person name="Martin F."/>
            <person name="Silar P."/>
            <person name="Natvig D."/>
            <person name="Lalanne C."/>
            <person name="Gautier V."/>
            <person name="Ament-Velasquez S.L."/>
            <person name="Kruys A."/>
            <person name="Hutchinson M.I."/>
            <person name="Powell A.J."/>
            <person name="Barry K."/>
            <person name="Miller A.N."/>
            <person name="Grigoriev I.V."/>
            <person name="Debuchy R."/>
            <person name="Gladieux P."/>
            <person name="Thoren M.H."/>
            <person name="Johannesson H."/>
        </authorList>
    </citation>
    <scope>NUCLEOTIDE SEQUENCE</scope>
    <source>
        <strain evidence="2">CBS 606.72</strain>
    </source>
</reference>
<keyword evidence="3" id="KW-1185">Reference proteome</keyword>
<dbReference type="AlphaFoldDB" id="A0AA39WWP7"/>
<proteinExistence type="predicted"/>
<feature type="region of interest" description="Disordered" evidence="1">
    <location>
        <begin position="1"/>
        <end position="136"/>
    </location>
</feature>
<feature type="compositionally biased region" description="Polar residues" evidence="1">
    <location>
        <begin position="385"/>
        <end position="394"/>
    </location>
</feature>
<feature type="region of interest" description="Disordered" evidence="1">
    <location>
        <begin position="241"/>
        <end position="260"/>
    </location>
</feature>
<feature type="compositionally biased region" description="Pro residues" evidence="1">
    <location>
        <begin position="327"/>
        <end position="344"/>
    </location>
</feature>
<feature type="region of interest" description="Disordered" evidence="1">
    <location>
        <begin position="368"/>
        <end position="441"/>
    </location>
</feature>
<gene>
    <name evidence="2" type="ORF">B0T14DRAFT_535936</name>
</gene>
<organism evidence="2 3">
    <name type="scientific">Immersiella caudata</name>
    <dbReference type="NCBI Taxonomy" id="314043"/>
    <lineage>
        <taxon>Eukaryota</taxon>
        <taxon>Fungi</taxon>
        <taxon>Dikarya</taxon>
        <taxon>Ascomycota</taxon>
        <taxon>Pezizomycotina</taxon>
        <taxon>Sordariomycetes</taxon>
        <taxon>Sordariomycetidae</taxon>
        <taxon>Sordariales</taxon>
        <taxon>Lasiosphaeriaceae</taxon>
        <taxon>Immersiella</taxon>
    </lineage>
</organism>
<feature type="compositionally biased region" description="Polar residues" evidence="1">
    <location>
        <begin position="299"/>
        <end position="309"/>
    </location>
</feature>
<evidence type="ECO:0000256" key="1">
    <source>
        <dbReference type="SAM" id="MobiDB-lite"/>
    </source>
</evidence>
<feature type="compositionally biased region" description="Low complexity" evidence="1">
    <location>
        <begin position="55"/>
        <end position="70"/>
    </location>
</feature>